<reference evidence="1" key="1">
    <citation type="submission" date="2021-01" db="EMBL/GenBank/DDBJ databases">
        <authorList>
            <person name="Kaushik A."/>
        </authorList>
    </citation>
    <scope>NUCLEOTIDE SEQUENCE</scope>
    <source>
        <strain evidence="1">AG3-T5</strain>
    </source>
</reference>
<proteinExistence type="predicted"/>
<evidence type="ECO:0000313" key="1">
    <source>
        <dbReference type="EMBL" id="CAE6410505.1"/>
    </source>
</evidence>
<evidence type="ECO:0000313" key="2">
    <source>
        <dbReference type="Proteomes" id="UP000663841"/>
    </source>
</evidence>
<dbReference type="AlphaFoldDB" id="A0A8H2WVN1"/>
<dbReference type="EMBL" id="CAJMWW010000062">
    <property type="protein sequence ID" value="CAE6410505.1"/>
    <property type="molecule type" value="Genomic_DNA"/>
</dbReference>
<dbReference type="Proteomes" id="UP000663841">
    <property type="component" value="Unassembled WGS sequence"/>
</dbReference>
<protein>
    <submittedName>
        <fullName evidence="1">Uncharacterized protein</fullName>
    </submittedName>
</protein>
<gene>
    <name evidence="1" type="ORF">RDB_LOCUS21018</name>
</gene>
<name>A0A8H2WVN1_9AGAM</name>
<comment type="caution">
    <text evidence="1">The sequence shown here is derived from an EMBL/GenBank/DDBJ whole genome shotgun (WGS) entry which is preliminary data.</text>
</comment>
<accession>A0A8H2WVN1</accession>
<organism evidence="1 2">
    <name type="scientific">Rhizoctonia solani</name>
    <dbReference type="NCBI Taxonomy" id="456999"/>
    <lineage>
        <taxon>Eukaryota</taxon>
        <taxon>Fungi</taxon>
        <taxon>Dikarya</taxon>
        <taxon>Basidiomycota</taxon>
        <taxon>Agaricomycotina</taxon>
        <taxon>Agaricomycetes</taxon>
        <taxon>Cantharellales</taxon>
        <taxon>Ceratobasidiaceae</taxon>
        <taxon>Rhizoctonia</taxon>
    </lineage>
</organism>
<sequence length="289" mass="32240">MLDLLAAVPPITPFLHFMGDILRAGYYNRRNERDAFVLHIKRIIALLDITLASDSDTGLDTQWVLNLRTKLTHILESLAPKNRSIIRRVRARWMCDEHFIHETNREIDTALRLIELHTVASLNGDVVSLRGGMEQLISIKNNSAFRATLADSRFDGSTLPARDIACQCGGSRGAANRSYASAGGLKLGATTQWDSEDFDQVLNAAYQNVLHHRHLAEQDRRHRPCLANALSLLVQLYQRAGRVGDALEYSLEANRLLGTMAQDASLLPENSLEGRSPLSRPLEIGVVKR</sequence>